<dbReference type="AlphaFoldDB" id="A0A517PW88"/>
<reference evidence="2 3" key="1">
    <citation type="submission" date="2019-02" db="EMBL/GenBank/DDBJ databases">
        <title>Deep-cultivation of Planctomycetes and their phenomic and genomic characterization uncovers novel biology.</title>
        <authorList>
            <person name="Wiegand S."/>
            <person name="Jogler M."/>
            <person name="Boedeker C."/>
            <person name="Pinto D."/>
            <person name="Vollmers J."/>
            <person name="Rivas-Marin E."/>
            <person name="Kohn T."/>
            <person name="Peeters S.H."/>
            <person name="Heuer A."/>
            <person name="Rast P."/>
            <person name="Oberbeckmann S."/>
            <person name="Bunk B."/>
            <person name="Jeske O."/>
            <person name="Meyerdierks A."/>
            <person name="Storesund J.E."/>
            <person name="Kallscheuer N."/>
            <person name="Luecker S."/>
            <person name="Lage O.M."/>
            <person name="Pohl T."/>
            <person name="Merkel B.J."/>
            <person name="Hornburger P."/>
            <person name="Mueller R.-W."/>
            <person name="Bruemmer F."/>
            <person name="Labrenz M."/>
            <person name="Spormann A.M."/>
            <person name="Op den Camp H."/>
            <person name="Overmann J."/>
            <person name="Amann R."/>
            <person name="Jetten M.S.M."/>
            <person name="Mascher T."/>
            <person name="Medema M.H."/>
            <person name="Devos D.P."/>
            <person name="Kaster A.-K."/>
            <person name="Ovreas L."/>
            <person name="Rohde M."/>
            <person name="Galperin M.Y."/>
            <person name="Jogler C."/>
        </authorList>
    </citation>
    <scope>NUCLEOTIDE SEQUENCE [LARGE SCALE GENOMIC DNA]</scope>
    <source>
        <strain evidence="2 3">HG66A1</strain>
    </source>
</reference>
<feature type="compositionally biased region" description="Basic and acidic residues" evidence="1">
    <location>
        <begin position="50"/>
        <end position="61"/>
    </location>
</feature>
<dbReference type="EMBL" id="CP036266">
    <property type="protein sequence ID" value="QDT23634.1"/>
    <property type="molecule type" value="Genomic_DNA"/>
</dbReference>
<name>A0A517PW88_9PLAN</name>
<feature type="region of interest" description="Disordered" evidence="1">
    <location>
        <begin position="1"/>
        <end position="61"/>
    </location>
</feature>
<organism evidence="2 3">
    <name type="scientific">Gimesia chilikensis</name>
    <dbReference type="NCBI Taxonomy" id="2605989"/>
    <lineage>
        <taxon>Bacteria</taxon>
        <taxon>Pseudomonadati</taxon>
        <taxon>Planctomycetota</taxon>
        <taxon>Planctomycetia</taxon>
        <taxon>Planctomycetales</taxon>
        <taxon>Planctomycetaceae</taxon>
        <taxon>Gimesia</taxon>
    </lineage>
</organism>
<sequence length="61" mass="6320">MLTRDADGDITAVPPAHSKPAVNLPIDALGSDAASETKATDRSAQSANSRKSEPTTRRSGQ</sequence>
<proteinExistence type="predicted"/>
<evidence type="ECO:0000313" key="2">
    <source>
        <dbReference type="EMBL" id="QDT23634.1"/>
    </source>
</evidence>
<protein>
    <submittedName>
        <fullName evidence="2">Uncharacterized protein</fullName>
    </submittedName>
</protein>
<dbReference type="Proteomes" id="UP000320421">
    <property type="component" value="Chromosome"/>
</dbReference>
<evidence type="ECO:0000313" key="3">
    <source>
        <dbReference type="Proteomes" id="UP000320421"/>
    </source>
</evidence>
<keyword evidence="3" id="KW-1185">Reference proteome</keyword>
<gene>
    <name evidence="2" type="ORF">HG66A1_54560</name>
</gene>
<accession>A0A517PW88</accession>
<evidence type="ECO:0000256" key="1">
    <source>
        <dbReference type="SAM" id="MobiDB-lite"/>
    </source>
</evidence>